<dbReference type="GO" id="GO:0003700">
    <property type="term" value="F:DNA-binding transcription factor activity"/>
    <property type="evidence" value="ECO:0007669"/>
    <property type="project" value="InterPro"/>
</dbReference>
<evidence type="ECO:0000313" key="10">
    <source>
        <dbReference type="EMBL" id="PCI77785.1"/>
    </source>
</evidence>
<evidence type="ECO:0000313" key="11">
    <source>
        <dbReference type="Proteomes" id="UP000218775"/>
    </source>
</evidence>
<feature type="domain" description="SpoVT-AbrB" evidence="9">
    <location>
        <begin position="142"/>
        <end position="185"/>
    </location>
</feature>
<evidence type="ECO:0000256" key="1">
    <source>
        <dbReference type="ARBA" id="ARBA00013860"/>
    </source>
</evidence>
<keyword evidence="5 7" id="KW-0238">DNA-binding</keyword>
<keyword evidence="4" id="KW-0805">Transcription regulation</keyword>
<dbReference type="PROSITE" id="PS51740">
    <property type="entry name" value="SPOVT_ABRB"/>
    <property type="match status" value="2"/>
</dbReference>
<evidence type="ECO:0000256" key="8">
    <source>
        <dbReference type="SAM" id="MobiDB-lite"/>
    </source>
</evidence>
<accession>A0A2A4X6V6</accession>
<dbReference type="InterPro" id="IPR038619">
    <property type="entry name" value="MraZ_sf"/>
</dbReference>
<gene>
    <name evidence="10" type="ORF">COB21_02625</name>
</gene>
<dbReference type="InterPro" id="IPR007159">
    <property type="entry name" value="SpoVT-AbrB_dom"/>
</dbReference>
<dbReference type="Proteomes" id="UP000218775">
    <property type="component" value="Unassembled WGS sequence"/>
</dbReference>
<dbReference type="InterPro" id="IPR020603">
    <property type="entry name" value="MraZ_dom"/>
</dbReference>
<dbReference type="PANTHER" id="PTHR34701:SF1">
    <property type="entry name" value="TRANSCRIPTIONAL REGULATOR MRAZ"/>
    <property type="match status" value="1"/>
</dbReference>
<comment type="caution">
    <text evidence="10">The sequence shown here is derived from an EMBL/GenBank/DDBJ whole genome shotgun (WGS) entry which is preliminary data.</text>
</comment>
<evidence type="ECO:0000256" key="5">
    <source>
        <dbReference type="ARBA" id="ARBA00023125"/>
    </source>
</evidence>
<proteinExistence type="predicted"/>
<evidence type="ECO:0000259" key="9">
    <source>
        <dbReference type="PROSITE" id="PS51740"/>
    </source>
</evidence>
<dbReference type="EMBL" id="NVUK01000013">
    <property type="protein sequence ID" value="PCI77785.1"/>
    <property type="molecule type" value="Genomic_DNA"/>
</dbReference>
<dbReference type="Pfam" id="PF02381">
    <property type="entry name" value="MraZ"/>
    <property type="match status" value="2"/>
</dbReference>
<evidence type="ECO:0000256" key="7">
    <source>
        <dbReference type="PROSITE-ProRule" id="PRU01076"/>
    </source>
</evidence>
<evidence type="ECO:0000256" key="2">
    <source>
        <dbReference type="ARBA" id="ARBA00022490"/>
    </source>
</evidence>
<keyword evidence="3" id="KW-0677">Repeat</keyword>
<evidence type="ECO:0000256" key="4">
    <source>
        <dbReference type="ARBA" id="ARBA00023015"/>
    </source>
</evidence>
<dbReference type="InterPro" id="IPR035642">
    <property type="entry name" value="MraZ_N"/>
</dbReference>
<dbReference type="InterPro" id="IPR037914">
    <property type="entry name" value="SpoVT-AbrB_sf"/>
</dbReference>
<evidence type="ECO:0000256" key="6">
    <source>
        <dbReference type="ARBA" id="ARBA00023163"/>
    </source>
</evidence>
<keyword evidence="6" id="KW-0804">Transcription</keyword>
<feature type="domain" description="SpoVT-AbrB" evidence="9">
    <location>
        <begin position="68"/>
        <end position="114"/>
    </location>
</feature>
<dbReference type="PANTHER" id="PTHR34701">
    <property type="entry name" value="TRANSCRIPTIONAL REGULATOR MRAZ"/>
    <property type="match status" value="1"/>
</dbReference>
<name>A0A2A4X6V6_UNCAE</name>
<reference evidence="11" key="1">
    <citation type="submission" date="2017-08" db="EMBL/GenBank/DDBJ databases">
        <title>A dynamic microbial community with high functional redundancy inhabits the cold, oxic subseafloor aquifer.</title>
        <authorList>
            <person name="Tully B.J."/>
            <person name="Wheat C.G."/>
            <person name="Glazer B.T."/>
            <person name="Huber J.A."/>
        </authorList>
    </citation>
    <scope>NUCLEOTIDE SEQUENCE [LARGE SCALE GENOMIC DNA]</scope>
</reference>
<dbReference type="Gene3D" id="3.40.1550.20">
    <property type="entry name" value="Transcriptional regulator MraZ domain"/>
    <property type="match status" value="1"/>
</dbReference>
<feature type="region of interest" description="Disordered" evidence="8">
    <location>
        <begin position="214"/>
        <end position="237"/>
    </location>
</feature>
<dbReference type="SUPFAM" id="SSF89447">
    <property type="entry name" value="AbrB/MazE/MraZ-like"/>
    <property type="match status" value="1"/>
</dbReference>
<organism evidence="10 11">
    <name type="scientific">Aerophobetes bacterium</name>
    <dbReference type="NCBI Taxonomy" id="2030807"/>
    <lineage>
        <taxon>Bacteria</taxon>
        <taxon>Candidatus Aerophobota</taxon>
    </lineage>
</organism>
<sequence length="237" mass="26977">MSSFLTIFPQNSTMHKYVIIKELGCVVFYKIGVYRQFTCLDWCLLDRMWKTVEKKGIKSVSKFFFSGSTSAKVDDKNRFVLPQEMRLGLVEEGKIEVVLALGMGGCLAIYKTSEIDTIVALLQGKQHIAKYRKFFTLFFSTLHKVSPDKLGRITLPPILKKSTGIGSEIVIAGVMNKIEIWPKAKFEEDLALFRDQEEELSELTEELLTEKVFEKSAESAEKPRDESVELSRESVLT</sequence>
<dbReference type="CDD" id="cd16321">
    <property type="entry name" value="MraZ_C"/>
    <property type="match status" value="1"/>
</dbReference>
<dbReference type="CDD" id="cd16320">
    <property type="entry name" value="MraZ_N"/>
    <property type="match status" value="1"/>
</dbReference>
<dbReference type="InterPro" id="IPR003444">
    <property type="entry name" value="MraZ"/>
</dbReference>
<dbReference type="AlphaFoldDB" id="A0A2A4X6V6"/>
<dbReference type="GO" id="GO:0000976">
    <property type="term" value="F:transcription cis-regulatory region binding"/>
    <property type="evidence" value="ECO:0007669"/>
    <property type="project" value="TreeGrafter"/>
</dbReference>
<keyword evidence="2" id="KW-0963">Cytoplasm</keyword>
<dbReference type="InterPro" id="IPR035644">
    <property type="entry name" value="MraZ_C"/>
</dbReference>
<evidence type="ECO:0000256" key="3">
    <source>
        <dbReference type="ARBA" id="ARBA00022737"/>
    </source>
</evidence>
<protein>
    <recommendedName>
        <fullName evidence="1">Transcriptional regulator MraZ</fullName>
    </recommendedName>
</protein>
<dbReference type="GO" id="GO:2000143">
    <property type="term" value="P:negative regulation of DNA-templated transcription initiation"/>
    <property type="evidence" value="ECO:0007669"/>
    <property type="project" value="TreeGrafter"/>
</dbReference>